<sequence>MLYVTNGQRLAVGYDNRYYRNIFGEKHLSNIEEIEVFSVSGKDCELDLTKYQGSDKTKWNNEDYESLKETLKQFIPLIRFVEISSKNFYDKVQPYKAIIPNNIYEEIEEFYLKNTLPKTKFYFKSILLKSTILTPRI</sequence>
<name>U9U9I6_RHIID</name>
<reference evidence="1" key="1">
    <citation type="submission" date="2013-07" db="EMBL/GenBank/DDBJ databases">
        <title>The genome of an arbuscular mycorrhizal fungus provides insights into the evolution of the oldest plant symbiosis.</title>
        <authorList>
            <consortium name="DOE Joint Genome Institute"/>
            <person name="Tisserant E."/>
            <person name="Malbreil M."/>
            <person name="Kuo A."/>
            <person name="Kohler A."/>
            <person name="Symeonidi A."/>
            <person name="Balestrini R."/>
            <person name="Charron P."/>
            <person name="Duensing N."/>
            <person name="Frei-dit-Frey N."/>
            <person name="Gianinazzi-Pearson V."/>
            <person name="Gilbert B."/>
            <person name="Handa Y."/>
            <person name="Hijri M."/>
            <person name="Kaul R."/>
            <person name="Kawaguchi M."/>
            <person name="Krajinski F."/>
            <person name="Lammers P."/>
            <person name="Lapierre D."/>
            <person name="Masclaux F.G."/>
            <person name="Murat C."/>
            <person name="Morin E."/>
            <person name="Ndikumana S."/>
            <person name="Pagni M."/>
            <person name="Petitpierre D."/>
            <person name="Requena N."/>
            <person name="Rosikiewicz P."/>
            <person name="Riley R."/>
            <person name="Saito K."/>
            <person name="San Clemente H."/>
            <person name="Shapiro H."/>
            <person name="van Tuinen D."/>
            <person name="Becard G."/>
            <person name="Bonfante P."/>
            <person name="Paszkowski U."/>
            <person name="Shachar-Hill Y."/>
            <person name="Young J.P."/>
            <person name="Sanders I.R."/>
            <person name="Henrissat B."/>
            <person name="Rensing S.A."/>
            <person name="Grigoriev I.V."/>
            <person name="Corradi N."/>
            <person name="Roux C."/>
            <person name="Martin F."/>
        </authorList>
    </citation>
    <scope>NUCLEOTIDE SEQUENCE</scope>
    <source>
        <strain evidence="1">DAOM 197198</strain>
    </source>
</reference>
<dbReference type="AlphaFoldDB" id="U9U9I6"/>
<dbReference type="EMBL" id="KI282142">
    <property type="protein sequence ID" value="ESA15253.1"/>
    <property type="molecule type" value="Genomic_DNA"/>
</dbReference>
<organism evidence="1">
    <name type="scientific">Rhizophagus irregularis (strain DAOM 181602 / DAOM 197198 / MUCL 43194)</name>
    <name type="common">Arbuscular mycorrhizal fungus</name>
    <name type="synonym">Glomus intraradices</name>
    <dbReference type="NCBI Taxonomy" id="747089"/>
    <lineage>
        <taxon>Eukaryota</taxon>
        <taxon>Fungi</taxon>
        <taxon>Fungi incertae sedis</taxon>
        <taxon>Mucoromycota</taxon>
        <taxon>Glomeromycotina</taxon>
        <taxon>Glomeromycetes</taxon>
        <taxon>Glomerales</taxon>
        <taxon>Glomeraceae</taxon>
        <taxon>Rhizophagus</taxon>
    </lineage>
</organism>
<evidence type="ECO:0000313" key="1">
    <source>
        <dbReference type="EMBL" id="ESA15253.1"/>
    </source>
</evidence>
<proteinExistence type="predicted"/>
<dbReference type="HOGENOM" id="CLU_1866194_0_0_1"/>
<gene>
    <name evidence="1" type="ORF">GLOINDRAFT_24066</name>
</gene>
<protein>
    <submittedName>
        <fullName evidence="1">Uncharacterized protein</fullName>
    </submittedName>
</protein>
<accession>U9U9I6</accession>